<protein>
    <submittedName>
        <fullName evidence="2">cDNA FLJ39137 fis, clone NTONG2009060</fullName>
    </submittedName>
</protein>
<evidence type="ECO:0000313" key="2">
    <source>
        <dbReference type="EMBL" id="BAC04795.1"/>
    </source>
</evidence>
<dbReference type="DisGeNET" id="285489"/>
<dbReference type="RefSeq" id="NP_001243825.1">
    <property type="nucleotide sequence ID" value="NM_001256896.1"/>
</dbReference>
<reference evidence="2" key="1">
    <citation type="journal article" date="2004" name="Nat. Genet.">
        <title>Complete sequencing and characterization of 21,243 full-length human cDNAs.</title>
        <authorList>
            <person name="Ota T."/>
            <person name="Suzuki Y."/>
            <person name="Nishikawa T."/>
            <person name="Otsuki T."/>
            <person name="Sugiyama T."/>
            <person name="Irie R."/>
            <person name="Wakamatsu A."/>
            <person name="Hayashi K."/>
            <person name="Sato H."/>
            <person name="Nagai K."/>
            <person name="Kimura K."/>
            <person name="Makita H."/>
            <person name="Sekine M."/>
            <person name="Obayashi M."/>
            <person name="Nishi T."/>
            <person name="Shibahara T."/>
            <person name="Tanaka T."/>
            <person name="Ishii S."/>
            <person name="Yamamoto J."/>
            <person name="Saito K."/>
            <person name="Kawai Y."/>
            <person name="Isono Y."/>
            <person name="Nakamura Y."/>
            <person name="Nagahari K."/>
            <person name="Murakami K."/>
            <person name="Yasuda T."/>
            <person name="Iwayanagi T."/>
            <person name="Wagatsuma M."/>
            <person name="Shiratori A."/>
            <person name="Sudo H."/>
            <person name="Hosoiri T."/>
            <person name="Kaku Y."/>
            <person name="Kodaira H."/>
            <person name="Kondo H."/>
            <person name="Sugawara M."/>
            <person name="Takahashi M."/>
            <person name="Kanda K."/>
            <person name="Yokoi T."/>
            <person name="Furuya T."/>
            <person name="Kikkawa E."/>
            <person name="Omura Y."/>
            <person name="Abe K."/>
            <person name="Kamihara K."/>
            <person name="Katsuta N."/>
            <person name="Sato K."/>
            <person name="Tanikawa M."/>
            <person name="Yamazaki M."/>
            <person name="Ninomiya K."/>
            <person name="Ishibashi T."/>
            <person name="Yamashita H."/>
            <person name="Murakawa K."/>
            <person name="Fujimori K."/>
            <person name="Tanai H."/>
            <person name="Kimata M."/>
            <person name="Watanabe M."/>
            <person name="Hiraoka S."/>
            <person name="Chiba Y."/>
            <person name="Ishida S."/>
            <person name="Ono Y."/>
            <person name="Takiguchi S."/>
            <person name="Watanabe S."/>
            <person name="Yosida M."/>
            <person name="Hotuta T."/>
            <person name="Kusano J."/>
            <person name="Kanehori K."/>
            <person name="Takahashi-Fujii A."/>
            <person name="Hara H."/>
            <person name="Tanase T."/>
            <person name="Nomura Y."/>
            <person name="Togiya S."/>
            <person name="Komai F."/>
            <person name="Hara R."/>
            <person name="Takeuchi K."/>
            <person name="Arita M."/>
            <person name="Imose N."/>
            <person name="Musashino K."/>
            <person name="Yuuki H."/>
            <person name="Oshima A."/>
            <person name="Sasaki N."/>
            <person name="Aotsuka S."/>
            <person name="Yoshikawa Y."/>
            <person name="Matsunawa H."/>
            <person name="Ichihara T."/>
            <person name="Shiohata N."/>
            <person name="Sano S."/>
            <person name="Moriya S."/>
            <person name="Momiyama H."/>
            <person name="Satoh N."/>
            <person name="Takami S."/>
            <person name="Terashima Y."/>
            <person name="Suzuki O."/>
            <person name="Nakagawa S."/>
            <person name="Senoh A."/>
            <person name="Mizoguchi H."/>
            <person name="Goto Y."/>
            <person name="Shimizu F."/>
            <person name="Wakebe H."/>
            <person name="Hishigaki H."/>
            <person name="Watanabe T."/>
            <person name="Sugiyama A."/>
            <person name="Takemoto M."/>
            <person name="Kawakami B."/>
            <person name="Yamazaki M."/>
            <person name="Watanabe K."/>
            <person name="Kumagai A."/>
            <person name="Itakura S."/>
            <person name="Fukuzumi Y."/>
            <person name="Fujimori Y."/>
            <person name="Komiyama M."/>
            <person name="Tashiro H."/>
            <person name="Tanigami A."/>
            <person name="Fujiwara T."/>
            <person name="Ono T."/>
            <person name="Yamada K."/>
            <person name="Fujii Y."/>
            <person name="Ozaki K."/>
            <person name="Hirao M."/>
            <person name="Ohmori Y."/>
            <person name="Kawabata A."/>
            <person name="Hikiji T."/>
            <person name="Kobatake N."/>
            <person name="Inagaki H."/>
            <person name="Ikema Y."/>
            <person name="Okamoto S."/>
            <person name="Okitani R."/>
            <person name="Kawakami T."/>
            <person name="Noguchi S."/>
            <person name="Itoh T."/>
            <person name="Shigeta K."/>
            <person name="Senba T."/>
            <person name="Matsumura K."/>
            <person name="Nakajima Y."/>
            <person name="Mizuno T."/>
            <person name="Morinaga M."/>
            <person name="Sasaki M."/>
            <person name="Togashi T."/>
            <person name="Oyama M."/>
            <person name="Hata H."/>
            <person name="Watanabe M."/>
            <person name="Komatsu T."/>
            <person name="Mizushima-Sugano J."/>
            <person name="Satoh T."/>
            <person name="Shirai Y."/>
            <person name="Takahashi Y."/>
            <person name="Nakagawa K."/>
            <person name="Okumura K."/>
            <person name="Nagase T."/>
            <person name="Nomura N."/>
            <person name="Kikuchi H."/>
            <person name="Masuho Y."/>
            <person name="Yamashita R."/>
            <person name="Nakai K."/>
            <person name="Yada T."/>
            <person name="Nakamura Y."/>
            <person name="Ohara O."/>
            <person name="Isogai T."/>
            <person name="Sugano S."/>
        </authorList>
    </citation>
    <scope>NUCLEOTIDE SEQUENCE</scope>
    <source>
        <tissue evidence="2">Tongue</tissue>
    </source>
</reference>
<accession>Q8N1M3</accession>
<dbReference type="DNASU" id="285489"/>
<feature type="region of interest" description="Disordered" evidence="1">
    <location>
        <begin position="174"/>
        <end position="205"/>
    </location>
</feature>
<evidence type="ECO:0000256" key="1">
    <source>
        <dbReference type="SAM" id="MobiDB-lite"/>
    </source>
</evidence>
<dbReference type="EMBL" id="AK096456">
    <property type="protein sequence ID" value="BAC04795.1"/>
    <property type="molecule type" value="mRNA"/>
</dbReference>
<feature type="region of interest" description="Disordered" evidence="1">
    <location>
        <begin position="85"/>
        <end position="104"/>
    </location>
</feature>
<dbReference type="OrthoDB" id="6537982at2759"/>
<dbReference type="CTD" id="285489"/>
<name>Q8N1M3_HUMAN</name>
<dbReference type="BioGRID-ORCS" id="285489">
    <property type="hits" value="5 hits in 1138 CRISPR screens"/>
</dbReference>
<dbReference type="AlphaFoldDB" id="Q8N1M3"/>
<feature type="region of interest" description="Disordered" evidence="1">
    <location>
        <begin position="1"/>
        <end position="69"/>
    </location>
</feature>
<dbReference type="PeptideAtlas" id="Q8N1M3"/>
<dbReference type="GeneID" id="285489"/>
<organism evidence="2">
    <name type="scientific">Homo sapiens</name>
    <name type="common">Human</name>
    <dbReference type="NCBI Taxonomy" id="9606"/>
    <lineage>
        <taxon>Eukaryota</taxon>
        <taxon>Metazoa</taxon>
        <taxon>Chordata</taxon>
        <taxon>Craniata</taxon>
        <taxon>Vertebrata</taxon>
        <taxon>Euteleostomi</taxon>
        <taxon>Mammalia</taxon>
        <taxon>Eutheria</taxon>
        <taxon>Euarchontoglires</taxon>
        <taxon>Primates</taxon>
        <taxon>Haplorrhini</taxon>
        <taxon>Catarrhini</taxon>
        <taxon>Hominidae</taxon>
        <taxon>Homo</taxon>
    </lineage>
</organism>
<proteinExistence type="evidence at transcript level"/>
<sequence length="205" mass="21354">MRAGRAVEGMTAACPAHPQRPVTWTSAPAAGSPHGQSNPRRQPARHGRGLDQQLPRPPGKPWWVPQGHPPSRCVRGSCRRLAARAPRTAASPLAATPLTPAASRPTRAAAWTCGGPQMNWAPCSACQQQGPPSPACAPACPGQSSIRCPPPCGPTMTHHAAFAWLLETTAPPHRAAPATVRPGTQAARRPPGVPLAGWARDGGAW</sequence>